<proteinExistence type="predicted"/>
<dbReference type="SUPFAM" id="SSF52096">
    <property type="entry name" value="ClpP/crotonase"/>
    <property type="match status" value="1"/>
</dbReference>
<evidence type="ECO:0000256" key="2">
    <source>
        <dbReference type="SAM" id="MobiDB-lite"/>
    </source>
</evidence>
<dbReference type="Gene3D" id="2.30.38.10">
    <property type="entry name" value="Luciferase, Domain 3"/>
    <property type="match status" value="1"/>
</dbReference>
<dbReference type="PANTHER" id="PTHR43352:SF1">
    <property type="entry name" value="ANTHRANILATE--COA LIGASE"/>
    <property type="match status" value="1"/>
</dbReference>
<feature type="compositionally biased region" description="Basic residues" evidence="2">
    <location>
        <begin position="492"/>
        <end position="507"/>
    </location>
</feature>
<feature type="compositionally biased region" description="Basic and acidic residues" evidence="2">
    <location>
        <begin position="508"/>
        <end position="531"/>
    </location>
</feature>
<dbReference type="CDD" id="cd06558">
    <property type="entry name" value="crotonase-like"/>
    <property type="match status" value="1"/>
</dbReference>
<evidence type="ECO:0000313" key="4">
    <source>
        <dbReference type="EMBL" id="GAA1941293.1"/>
    </source>
</evidence>
<organism evidence="4 5">
    <name type="scientific">Amycolatopsis minnesotensis</name>
    <dbReference type="NCBI Taxonomy" id="337894"/>
    <lineage>
        <taxon>Bacteria</taxon>
        <taxon>Bacillati</taxon>
        <taxon>Actinomycetota</taxon>
        <taxon>Actinomycetes</taxon>
        <taxon>Pseudonocardiales</taxon>
        <taxon>Pseudonocardiaceae</taxon>
        <taxon>Amycolatopsis</taxon>
    </lineage>
</organism>
<dbReference type="InterPro" id="IPR001753">
    <property type="entry name" value="Enoyl-CoA_hydra/iso"/>
</dbReference>
<name>A0ABP5BES8_9PSEU</name>
<comment type="caution">
    <text evidence="4">The sequence shown here is derived from an EMBL/GenBank/DDBJ whole genome shotgun (WGS) entry which is preliminary data.</text>
</comment>
<accession>A0ABP5BES8</accession>
<protein>
    <recommendedName>
        <fullName evidence="3">AMP-dependent synthetase/ligase domain-containing protein</fullName>
    </recommendedName>
</protein>
<dbReference type="Gene3D" id="3.40.50.12820">
    <property type="match status" value="1"/>
</dbReference>
<reference evidence="5" key="1">
    <citation type="journal article" date="2019" name="Int. J. Syst. Evol. Microbiol.">
        <title>The Global Catalogue of Microorganisms (GCM) 10K type strain sequencing project: providing services to taxonomists for standard genome sequencing and annotation.</title>
        <authorList>
            <consortium name="The Broad Institute Genomics Platform"/>
            <consortium name="The Broad Institute Genome Sequencing Center for Infectious Disease"/>
            <person name="Wu L."/>
            <person name="Ma J."/>
        </authorList>
    </citation>
    <scope>NUCLEOTIDE SEQUENCE [LARGE SCALE GENOMIC DNA]</scope>
    <source>
        <strain evidence="5">JCM 14545</strain>
    </source>
</reference>
<dbReference type="Proteomes" id="UP001501116">
    <property type="component" value="Unassembled WGS sequence"/>
</dbReference>
<dbReference type="Gene3D" id="3.40.50.980">
    <property type="match status" value="1"/>
</dbReference>
<evidence type="ECO:0000256" key="1">
    <source>
        <dbReference type="ARBA" id="ARBA00022598"/>
    </source>
</evidence>
<dbReference type="SUPFAM" id="SSF56801">
    <property type="entry name" value="Acetyl-CoA synthetase-like"/>
    <property type="match status" value="1"/>
</dbReference>
<keyword evidence="5" id="KW-1185">Reference proteome</keyword>
<keyword evidence="1" id="KW-0436">Ligase</keyword>
<dbReference type="PANTHER" id="PTHR43352">
    <property type="entry name" value="ACETYL-COA SYNTHETASE"/>
    <property type="match status" value="1"/>
</dbReference>
<dbReference type="InterPro" id="IPR000873">
    <property type="entry name" value="AMP-dep_synth/lig_dom"/>
</dbReference>
<evidence type="ECO:0000313" key="5">
    <source>
        <dbReference type="Proteomes" id="UP001501116"/>
    </source>
</evidence>
<gene>
    <name evidence="4" type="ORF">GCM10009754_05780</name>
</gene>
<feature type="domain" description="AMP-dependent synthetase/ligase" evidence="3">
    <location>
        <begin position="206"/>
        <end position="423"/>
    </location>
</feature>
<dbReference type="InterPro" id="IPR029045">
    <property type="entry name" value="ClpP/crotonase-like_dom_sf"/>
</dbReference>
<dbReference type="Gene3D" id="3.90.226.10">
    <property type="entry name" value="2-enoyl-CoA Hydratase, Chain A, domain 1"/>
    <property type="match status" value="1"/>
</dbReference>
<sequence length="545" mass="59189">MVIGSAKDKVFCAGANIRMLAASPHEWKVNFCRFTNETRNGFEDAGEHSGQTYLAAVNGTCAGGGYEIALACEKILLVDDNSSTVALPEVPLLGVLPGTGGLTRVVDKRHVRKDRAAVEWGLVDEIVPRRDFEATVRERALEAAQASARPADATGIDLPLLLLSGILGAIYAGAVPVPVSTMVTGVDFGVRAHPWSELSTADPIDAPYPSWEDTVALWLYTSGTTGKPKAVMHRHADVRAVVECYAERVLGTSAEDRFLSVPKLFFAYGLGNSAFFPLAAGATTILEPARPSPELIARRVREERPTLFFGVPTCYSALLASEIPDDSFSSVRQAVSAGEPLPSALCERFRHRFGVEVLDGIGATEALHIFQSNRPGQVRPGSTGVAVPGYDLELRDETGAPITEAAVPGELYVRGPSIATGYWARYDATKQVFQGEWLRTGDSYVRNADGTYSCLGRFDDMLKAGGIWPSPVETSRVLRALRPSPAREQVRLRHRLARRPRHRPQRPRTRETGPARRDPARRPVGQRHDPLPRLGSLAVAASRMP</sequence>
<dbReference type="Pfam" id="PF00378">
    <property type="entry name" value="ECH_1"/>
    <property type="match status" value="1"/>
</dbReference>
<evidence type="ECO:0000259" key="3">
    <source>
        <dbReference type="Pfam" id="PF00501"/>
    </source>
</evidence>
<dbReference type="EMBL" id="BAAANN010000002">
    <property type="protein sequence ID" value="GAA1941293.1"/>
    <property type="molecule type" value="Genomic_DNA"/>
</dbReference>
<dbReference type="Pfam" id="PF00501">
    <property type="entry name" value="AMP-binding"/>
    <property type="match status" value="1"/>
</dbReference>
<feature type="region of interest" description="Disordered" evidence="2">
    <location>
        <begin position="484"/>
        <end position="545"/>
    </location>
</feature>